<evidence type="ECO:0000313" key="4">
    <source>
        <dbReference type="Proteomes" id="UP000800235"/>
    </source>
</evidence>
<evidence type="ECO:0000256" key="2">
    <source>
        <dbReference type="ARBA" id="ARBA00023002"/>
    </source>
</evidence>
<name>A0A9P4NHQ2_9PEZI</name>
<dbReference type="OrthoDB" id="37659at2759"/>
<dbReference type="InterPro" id="IPR002347">
    <property type="entry name" value="SDR_fam"/>
</dbReference>
<sequence length="334" mass="35758">MSLWWYTALPTNTPDFKMSPTFTVDPKTLTNLRNKTIVITGGSSGIGLATAILISDISSTNNIAILDLHPPPPSLSIPQSRLLYKQCDITSWPSQRSAFQAVIDKFQKIDAVFVCAGISEYKDQIFTDEVDGEGLLKEPDRRVYRVDLDAATDSVKLAIYWMRRNGVDGGVIVMAASLAGYLGSAGAPLYSAAKHGIVGLLRSLKQETATLNIAISLIAPGITLTPILAVNREEEGSGAFSMDEWAKDMGSRGVPINTPESIASAVAYLINGGMSSNGKGMLIQNDRIGELESGIAKGRSQWMGAEMLKLFRGGRNAPLFSRVGAGSEGKSSKL</sequence>
<dbReference type="PANTHER" id="PTHR44229">
    <property type="entry name" value="15-HYDROXYPROSTAGLANDIN DEHYDROGENASE [NAD(+)]"/>
    <property type="match status" value="1"/>
</dbReference>
<dbReference type="AlphaFoldDB" id="A0A9P4NHQ2"/>
<evidence type="ECO:0000313" key="3">
    <source>
        <dbReference type="EMBL" id="KAF2421516.1"/>
    </source>
</evidence>
<dbReference type="EMBL" id="MU007098">
    <property type="protein sequence ID" value="KAF2421516.1"/>
    <property type="molecule type" value="Genomic_DNA"/>
</dbReference>
<gene>
    <name evidence="3" type="ORF">EJ08DRAFT_653454</name>
</gene>
<dbReference type="GO" id="GO:0005737">
    <property type="term" value="C:cytoplasm"/>
    <property type="evidence" value="ECO:0007669"/>
    <property type="project" value="TreeGrafter"/>
</dbReference>
<dbReference type="PRINTS" id="PR00081">
    <property type="entry name" value="GDHRDH"/>
</dbReference>
<accession>A0A9P4NHQ2</accession>
<proteinExistence type="inferred from homology"/>
<dbReference type="Gene3D" id="3.40.50.720">
    <property type="entry name" value="NAD(P)-binding Rossmann-like Domain"/>
    <property type="match status" value="1"/>
</dbReference>
<reference evidence="3" key="1">
    <citation type="journal article" date="2020" name="Stud. Mycol.">
        <title>101 Dothideomycetes genomes: a test case for predicting lifestyles and emergence of pathogens.</title>
        <authorList>
            <person name="Haridas S."/>
            <person name="Albert R."/>
            <person name="Binder M."/>
            <person name="Bloem J."/>
            <person name="Labutti K."/>
            <person name="Salamov A."/>
            <person name="Andreopoulos B."/>
            <person name="Baker S."/>
            <person name="Barry K."/>
            <person name="Bills G."/>
            <person name="Bluhm B."/>
            <person name="Cannon C."/>
            <person name="Castanera R."/>
            <person name="Culley D."/>
            <person name="Daum C."/>
            <person name="Ezra D."/>
            <person name="Gonzalez J."/>
            <person name="Henrissat B."/>
            <person name="Kuo A."/>
            <person name="Liang C."/>
            <person name="Lipzen A."/>
            <person name="Lutzoni F."/>
            <person name="Magnuson J."/>
            <person name="Mondo S."/>
            <person name="Nolan M."/>
            <person name="Ohm R."/>
            <person name="Pangilinan J."/>
            <person name="Park H.-J."/>
            <person name="Ramirez L."/>
            <person name="Alfaro M."/>
            <person name="Sun H."/>
            <person name="Tritt A."/>
            <person name="Yoshinaga Y."/>
            <person name="Zwiers L.-H."/>
            <person name="Turgeon B."/>
            <person name="Goodwin S."/>
            <person name="Spatafora J."/>
            <person name="Crous P."/>
            <person name="Grigoriev I."/>
        </authorList>
    </citation>
    <scope>NUCLEOTIDE SEQUENCE</scope>
    <source>
        <strain evidence="3">CBS 130266</strain>
    </source>
</reference>
<protein>
    <submittedName>
        <fullName evidence="3">NAD(P)-binding protein</fullName>
    </submittedName>
</protein>
<dbReference type="InterPro" id="IPR036291">
    <property type="entry name" value="NAD(P)-bd_dom_sf"/>
</dbReference>
<organism evidence="3 4">
    <name type="scientific">Tothia fuscella</name>
    <dbReference type="NCBI Taxonomy" id="1048955"/>
    <lineage>
        <taxon>Eukaryota</taxon>
        <taxon>Fungi</taxon>
        <taxon>Dikarya</taxon>
        <taxon>Ascomycota</taxon>
        <taxon>Pezizomycotina</taxon>
        <taxon>Dothideomycetes</taxon>
        <taxon>Pleosporomycetidae</taxon>
        <taxon>Venturiales</taxon>
        <taxon>Cylindrosympodiaceae</taxon>
        <taxon>Tothia</taxon>
    </lineage>
</organism>
<dbReference type="Proteomes" id="UP000800235">
    <property type="component" value="Unassembled WGS sequence"/>
</dbReference>
<dbReference type="PANTHER" id="PTHR44229:SF4">
    <property type="entry name" value="15-HYDROXYPROSTAGLANDIN DEHYDROGENASE [NAD(+)]"/>
    <property type="match status" value="1"/>
</dbReference>
<dbReference type="GO" id="GO:0016616">
    <property type="term" value="F:oxidoreductase activity, acting on the CH-OH group of donors, NAD or NADP as acceptor"/>
    <property type="evidence" value="ECO:0007669"/>
    <property type="project" value="TreeGrafter"/>
</dbReference>
<dbReference type="SUPFAM" id="SSF51735">
    <property type="entry name" value="NAD(P)-binding Rossmann-fold domains"/>
    <property type="match status" value="1"/>
</dbReference>
<keyword evidence="2" id="KW-0560">Oxidoreductase</keyword>
<keyword evidence="4" id="KW-1185">Reference proteome</keyword>
<comment type="similarity">
    <text evidence="1">Belongs to the short-chain dehydrogenases/reductases (SDR) family.</text>
</comment>
<comment type="caution">
    <text evidence="3">The sequence shown here is derived from an EMBL/GenBank/DDBJ whole genome shotgun (WGS) entry which is preliminary data.</text>
</comment>
<dbReference type="Pfam" id="PF00106">
    <property type="entry name" value="adh_short"/>
    <property type="match status" value="1"/>
</dbReference>
<evidence type="ECO:0000256" key="1">
    <source>
        <dbReference type="ARBA" id="ARBA00006484"/>
    </source>
</evidence>